<dbReference type="SUPFAM" id="SSF103473">
    <property type="entry name" value="MFS general substrate transporter"/>
    <property type="match status" value="1"/>
</dbReference>
<protein>
    <submittedName>
        <fullName evidence="4">Uncharacterized protein</fullName>
    </submittedName>
</protein>
<dbReference type="InterPro" id="IPR036259">
    <property type="entry name" value="MFS_trans_sf"/>
</dbReference>
<dbReference type="WBParaSite" id="scaffold19532_cov168.g19254">
    <property type="protein sequence ID" value="scaffold19532_cov168.g19254"/>
    <property type="gene ID" value="scaffold19532_cov168.g19254"/>
</dbReference>
<reference evidence="4" key="1">
    <citation type="submission" date="2022-11" db="UniProtKB">
        <authorList>
            <consortium name="WormBaseParasite"/>
        </authorList>
    </citation>
    <scope>IDENTIFICATION</scope>
</reference>
<dbReference type="Pfam" id="PF03137">
    <property type="entry name" value="OATP"/>
    <property type="match status" value="1"/>
</dbReference>
<dbReference type="PANTHER" id="PTHR11388:SF76">
    <property type="entry name" value="SOLUTE CARRIER ORGANIC ANION TRANSPORTER FAMILY MEMBER"/>
    <property type="match status" value="1"/>
</dbReference>
<dbReference type="Gene3D" id="1.20.1250.20">
    <property type="entry name" value="MFS general substrate transporter like domains"/>
    <property type="match status" value="1"/>
</dbReference>
<evidence type="ECO:0000313" key="3">
    <source>
        <dbReference type="Proteomes" id="UP000887561"/>
    </source>
</evidence>
<accession>A0A915LY02</accession>
<sequence>MLIATNNENDRRNATLALEKAMRQFVSNREKSAEEDIKAVRSLAIAPFAICNRLIGDFRTALRELKCTNHHSNTMPLLVIFGAMLILGFGRTMPWSLGIPLVDDNVKKQQMPIYFAMINFFKILGPICGFVIGAVVNKLYYTFPASAPRGLSPQDPTWIGAWWLGFLFIGVVMIGPSLMLFFFPEGGSKKDK</sequence>
<keyword evidence="3" id="KW-1185">Reference proteome</keyword>
<dbReference type="AlphaFoldDB" id="A0A915LY02"/>
<dbReference type="Proteomes" id="UP000887561">
    <property type="component" value="Unplaced"/>
</dbReference>
<feature type="transmembrane region" description="Helical" evidence="2">
    <location>
        <begin position="114"/>
        <end position="141"/>
    </location>
</feature>
<name>A0A915LY02_MELJA</name>
<keyword evidence="1" id="KW-1015">Disulfide bond</keyword>
<dbReference type="GO" id="GO:0015347">
    <property type="term" value="F:sodium-independent organic anion transmembrane transporter activity"/>
    <property type="evidence" value="ECO:0007669"/>
    <property type="project" value="TreeGrafter"/>
</dbReference>
<evidence type="ECO:0000313" key="4">
    <source>
        <dbReference type="WBParaSite" id="scaffold19532_cov168.g19254"/>
    </source>
</evidence>
<keyword evidence="2" id="KW-0812">Transmembrane</keyword>
<feature type="transmembrane region" description="Helical" evidence="2">
    <location>
        <begin position="161"/>
        <end position="183"/>
    </location>
</feature>
<dbReference type="PANTHER" id="PTHR11388">
    <property type="entry name" value="ORGANIC ANION TRANSPORTER"/>
    <property type="match status" value="1"/>
</dbReference>
<dbReference type="GO" id="GO:0016323">
    <property type="term" value="C:basolateral plasma membrane"/>
    <property type="evidence" value="ECO:0007669"/>
    <property type="project" value="TreeGrafter"/>
</dbReference>
<keyword evidence="2" id="KW-1133">Transmembrane helix</keyword>
<evidence type="ECO:0000256" key="2">
    <source>
        <dbReference type="SAM" id="Phobius"/>
    </source>
</evidence>
<proteinExistence type="predicted"/>
<dbReference type="InterPro" id="IPR004156">
    <property type="entry name" value="OATP"/>
</dbReference>
<feature type="transmembrane region" description="Helical" evidence="2">
    <location>
        <begin position="78"/>
        <end position="102"/>
    </location>
</feature>
<evidence type="ECO:0000256" key="1">
    <source>
        <dbReference type="ARBA" id="ARBA00023157"/>
    </source>
</evidence>
<organism evidence="3 4">
    <name type="scientific">Meloidogyne javanica</name>
    <name type="common">Root-knot nematode worm</name>
    <dbReference type="NCBI Taxonomy" id="6303"/>
    <lineage>
        <taxon>Eukaryota</taxon>
        <taxon>Metazoa</taxon>
        <taxon>Ecdysozoa</taxon>
        <taxon>Nematoda</taxon>
        <taxon>Chromadorea</taxon>
        <taxon>Rhabditida</taxon>
        <taxon>Tylenchina</taxon>
        <taxon>Tylenchomorpha</taxon>
        <taxon>Tylenchoidea</taxon>
        <taxon>Meloidogynidae</taxon>
        <taxon>Meloidogyninae</taxon>
        <taxon>Meloidogyne</taxon>
        <taxon>Meloidogyne incognita group</taxon>
    </lineage>
</organism>
<dbReference type="GO" id="GO:0043252">
    <property type="term" value="P:sodium-independent organic anion transport"/>
    <property type="evidence" value="ECO:0007669"/>
    <property type="project" value="TreeGrafter"/>
</dbReference>
<keyword evidence="2" id="KW-0472">Membrane</keyword>